<protein>
    <submittedName>
        <fullName evidence="1">Uncharacterized protein</fullName>
    </submittedName>
</protein>
<proteinExistence type="predicted"/>
<gene>
    <name evidence="1" type="ordered locus">MmarC6_0563</name>
</gene>
<evidence type="ECO:0000313" key="1">
    <source>
        <dbReference type="EMBL" id="ABX01380.1"/>
    </source>
</evidence>
<dbReference type="AlphaFoldDB" id="A9A6V2"/>
<accession>A9A6V2</accession>
<dbReference type="eggNOG" id="arCOG09529">
    <property type="taxonomic scope" value="Archaea"/>
</dbReference>
<sequence>MSETQKHETVTERWFNYDTGFQSGKIHVSRGQVKTDEKDDKGMPIYETDFDKKGTVRLFTQNVNNGVKQDKSKQFNVQLSVSVVMDIVKAYNENTGFKEMLDELYAKDKISELYSMKSNGLSPNTILAAARDYGIAKEVAEKIIGG</sequence>
<dbReference type="EMBL" id="CP000867">
    <property type="protein sequence ID" value="ABX01380.1"/>
    <property type="molecule type" value="Genomic_DNA"/>
</dbReference>
<name>A9A6V2_METM6</name>
<organism evidence="1">
    <name type="scientific">Methanococcus maripaludis (strain C6 / ATCC BAA-1332)</name>
    <dbReference type="NCBI Taxonomy" id="444158"/>
    <lineage>
        <taxon>Archaea</taxon>
        <taxon>Methanobacteriati</taxon>
        <taxon>Methanobacteriota</taxon>
        <taxon>Methanomada group</taxon>
        <taxon>Methanococci</taxon>
        <taxon>Methanococcales</taxon>
        <taxon>Methanococcaceae</taxon>
        <taxon>Methanococcus</taxon>
    </lineage>
</organism>
<dbReference type="STRING" id="444158.MmarC6_0563"/>
<dbReference type="OrthoDB" id="373105at2157"/>
<dbReference type="KEGG" id="mmx:MmarC6_0563"/>
<reference evidence="1" key="1">
    <citation type="submission" date="2007-10" db="EMBL/GenBank/DDBJ databases">
        <title>Complete sequence of Methanococcus maripaludis C6.</title>
        <authorList>
            <consortium name="US DOE Joint Genome Institute"/>
            <person name="Copeland A."/>
            <person name="Lucas S."/>
            <person name="Lapidus A."/>
            <person name="Barry K."/>
            <person name="Glavina del Rio T."/>
            <person name="Dalin E."/>
            <person name="Tice H."/>
            <person name="Pitluck S."/>
            <person name="Clum A."/>
            <person name="Schmutz J."/>
            <person name="Larimer F."/>
            <person name="Land M."/>
            <person name="Hauser L."/>
            <person name="Kyrpides N."/>
            <person name="Mikhailova N."/>
            <person name="Sieprawska-Lupa M."/>
            <person name="Whitman W.B."/>
            <person name="Richardson P."/>
        </authorList>
    </citation>
    <scope>NUCLEOTIDE SEQUENCE [LARGE SCALE GENOMIC DNA]</scope>
    <source>
        <strain evidence="1">C6</strain>
    </source>
</reference>
<dbReference type="HOGENOM" id="CLU_1782511_0_0_2"/>